<dbReference type="CDD" id="cd03214">
    <property type="entry name" value="ABC_Iron-Siderophores_B12_Hemin"/>
    <property type="match status" value="1"/>
</dbReference>
<dbReference type="GO" id="GO:0016887">
    <property type="term" value="F:ATP hydrolysis activity"/>
    <property type="evidence" value="ECO:0007669"/>
    <property type="project" value="InterPro"/>
</dbReference>
<sequence length="260" mass="28831">MTSPAHAHAPILATRDLSIGYRHGLPVREHIGVELMPGTLTCLVGRNGAGKSTLLRTLCGFLPPKSGHVELLGRPLQEYSQRQLSRTLGVVLTEILGEIHYLTVRQTVETGRYPYCDCFARLDAQDRQEVEQAMRTVGIAPLAERTMARISDGQRQKVMIAKALAQDTELIVLDEPLSFLDLSARVEIMTVLQRLAHVNGKTLLLSTHDLDLAFAFADRMWIMDTSGGVGQCDAPWEDKAAIADRVFGEQSVWIKDFLKI</sequence>
<protein>
    <submittedName>
        <fullName evidence="11">ABC transporter ATP-binding protein</fullName>
    </submittedName>
</protein>
<evidence type="ECO:0000256" key="5">
    <source>
        <dbReference type="ARBA" id="ARBA00022741"/>
    </source>
</evidence>
<keyword evidence="9" id="KW-0472">Membrane</keyword>
<keyword evidence="7" id="KW-0408">Iron</keyword>
<keyword evidence="2" id="KW-0813">Transport</keyword>
<evidence type="ECO:0000256" key="4">
    <source>
        <dbReference type="ARBA" id="ARBA00022496"/>
    </source>
</evidence>
<dbReference type="PANTHER" id="PTHR42771:SF3">
    <property type="entry name" value="PETROBACTIN IMPORT ATP-BINDING PROTEIN YCLP"/>
    <property type="match status" value="1"/>
</dbReference>
<accession>A0A9D1HA42</accession>
<dbReference type="Gene3D" id="3.40.50.300">
    <property type="entry name" value="P-loop containing nucleotide triphosphate hydrolases"/>
    <property type="match status" value="1"/>
</dbReference>
<evidence type="ECO:0000256" key="2">
    <source>
        <dbReference type="ARBA" id="ARBA00022448"/>
    </source>
</evidence>
<dbReference type="Pfam" id="PF00005">
    <property type="entry name" value="ABC_tran"/>
    <property type="match status" value="1"/>
</dbReference>
<evidence type="ECO:0000256" key="3">
    <source>
        <dbReference type="ARBA" id="ARBA00022475"/>
    </source>
</evidence>
<reference evidence="11" key="1">
    <citation type="submission" date="2020-10" db="EMBL/GenBank/DDBJ databases">
        <authorList>
            <person name="Gilroy R."/>
        </authorList>
    </citation>
    <scope>NUCLEOTIDE SEQUENCE</scope>
    <source>
        <strain evidence="11">1383</strain>
    </source>
</reference>
<keyword evidence="3" id="KW-1003">Cell membrane</keyword>
<dbReference type="Proteomes" id="UP000824161">
    <property type="component" value="Unassembled WGS sequence"/>
</dbReference>
<feature type="domain" description="ABC transporter" evidence="10">
    <location>
        <begin position="12"/>
        <end position="250"/>
    </location>
</feature>
<dbReference type="InterPro" id="IPR003439">
    <property type="entry name" value="ABC_transporter-like_ATP-bd"/>
</dbReference>
<evidence type="ECO:0000256" key="1">
    <source>
        <dbReference type="ARBA" id="ARBA00004202"/>
    </source>
</evidence>
<dbReference type="PANTHER" id="PTHR42771">
    <property type="entry name" value="IRON(3+)-HYDROXAMATE IMPORT ATP-BINDING PROTEIN FHUC"/>
    <property type="match status" value="1"/>
</dbReference>
<evidence type="ECO:0000256" key="8">
    <source>
        <dbReference type="ARBA" id="ARBA00023065"/>
    </source>
</evidence>
<evidence type="ECO:0000313" key="11">
    <source>
        <dbReference type="EMBL" id="HIT98440.1"/>
    </source>
</evidence>
<evidence type="ECO:0000313" key="12">
    <source>
        <dbReference type="Proteomes" id="UP000824161"/>
    </source>
</evidence>
<dbReference type="InterPro" id="IPR003593">
    <property type="entry name" value="AAA+_ATPase"/>
</dbReference>
<name>A0A9D1HA42_9FLAO</name>
<evidence type="ECO:0000259" key="10">
    <source>
        <dbReference type="PROSITE" id="PS50893"/>
    </source>
</evidence>
<evidence type="ECO:0000256" key="6">
    <source>
        <dbReference type="ARBA" id="ARBA00022840"/>
    </source>
</evidence>
<reference evidence="11" key="2">
    <citation type="journal article" date="2021" name="PeerJ">
        <title>Extensive microbial diversity within the chicken gut microbiome revealed by metagenomics and culture.</title>
        <authorList>
            <person name="Gilroy R."/>
            <person name="Ravi A."/>
            <person name="Getino M."/>
            <person name="Pursley I."/>
            <person name="Horton D.L."/>
            <person name="Alikhan N.F."/>
            <person name="Baker D."/>
            <person name="Gharbi K."/>
            <person name="Hall N."/>
            <person name="Watson M."/>
            <person name="Adriaenssens E.M."/>
            <person name="Foster-Nyarko E."/>
            <person name="Jarju S."/>
            <person name="Secka A."/>
            <person name="Antonio M."/>
            <person name="Oren A."/>
            <person name="Chaudhuri R.R."/>
            <person name="La Ragione R."/>
            <person name="Hildebrand F."/>
            <person name="Pallen M.J."/>
        </authorList>
    </citation>
    <scope>NUCLEOTIDE SEQUENCE</scope>
    <source>
        <strain evidence="11">1383</strain>
    </source>
</reference>
<proteinExistence type="predicted"/>
<keyword evidence="8" id="KW-0406">Ion transport</keyword>
<keyword evidence="5" id="KW-0547">Nucleotide-binding</keyword>
<dbReference type="GO" id="GO:0005524">
    <property type="term" value="F:ATP binding"/>
    <property type="evidence" value="ECO:0007669"/>
    <property type="project" value="UniProtKB-KW"/>
</dbReference>
<dbReference type="InterPro" id="IPR051535">
    <property type="entry name" value="Siderophore_ABC-ATPase"/>
</dbReference>
<dbReference type="GO" id="GO:0005886">
    <property type="term" value="C:plasma membrane"/>
    <property type="evidence" value="ECO:0007669"/>
    <property type="project" value="UniProtKB-SubCell"/>
</dbReference>
<dbReference type="PROSITE" id="PS50893">
    <property type="entry name" value="ABC_TRANSPORTER_2"/>
    <property type="match status" value="1"/>
</dbReference>
<keyword evidence="4" id="KW-0410">Iron transport</keyword>
<dbReference type="GO" id="GO:0006826">
    <property type="term" value="P:iron ion transport"/>
    <property type="evidence" value="ECO:0007669"/>
    <property type="project" value="UniProtKB-KW"/>
</dbReference>
<dbReference type="AlphaFoldDB" id="A0A9D1HA42"/>
<evidence type="ECO:0000256" key="7">
    <source>
        <dbReference type="ARBA" id="ARBA00023004"/>
    </source>
</evidence>
<gene>
    <name evidence="11" type="ORF">IAC44_06345</name>
</gene>
<dbReference type="SMART" id="SM00382">
    <property type="entry name" value="AAA"/>
    <property type="match status" value="1"/>
</dbReference>
<dbReference type="EMBL" id="DVLY01000155">
    <property type="protein sequence ID" value="HIT98440.1"/>
    <property type="molecule type" value="Genomic_DNA"/>
</dbReference>
<dbReference type="InterPro" id="IPR027417">
    <property type="entry name" value="P-loop_NTPase"/>
</dbReference>
<evidence type="ECO:0000256" key="9">
    <source>
        <dbReference type="ARBA" id="ARBA00023136"/>
    </source>
</evidence>
<organism evidence="11 12">
    <name type="scientific">Candidatus Merdimorpha stercoravium</name>
    <dbReference type="NCBI Taxonomy" id="2840863"/>
    <lineage>
        <taxon>Bacteria</taxon>
        <taxon>Pseudomonadati</taxon>
        <taxon>Bacteroidota</taxon>
        <taxon>Flavobacteriia</taxon>
        <taxon>Flavobacteriales</taxon>
        <taxon>Candidatus Merdimorpha</taxon>
    </lineage>
</organism>
<comment type="subcellular location">
    <subcellularLocation>
        <location evidence="1">Cell membrane</location>
        <topology evidence="1">Peripheral membrane protein</topology>
    </subcellularLocation>
</comment>
<dbReference type="SUPFAM" id="SSF52540">
    <property type="entry name" value="P-loop containing nucleoside triphosphate hydrolases"/>
    <property type="match status" value="1"/>
</dbReference>
<comment type="caution">
    <text evidence="11">The sequence shown here is derived from an EMBL/GenBank/DDBJ whole genome shotgun (WGS) entry which is preliminary data.</text>
</comment>
<keyword evidence="6 11" id="KW-0067">ATP-binding</keyword>